<evidence type="ECO:0000313" key="1">
    <source>
        <dbReference type="EMBL" id="BBE18383.1"/>
    </source>
</evidence>
<dbReference type="AlphaFoldDB" id="A0A5K7S9X3"/>
<dbReference type="KEGG" id="anf:AQPE_2545"/>
<proteinExistence type="predicted"/>
<protein>
    <submittedName>
        <fullName evidence="1">Uncharacterized protein</fullName>
    </submittedName>
</protein>
<sequence>MLRGVVYHALFIQNLDFMLLILAQRNSSGITNRLIYVCSPVTFE</sequence>
<accession>A0A5K7S9X3</accession>
<evidence type="ECO:0000313" key="2">
    <source>
        <dbReference type="Proteomes" id="UP001193389"/>
    </source>
</evidence>
<reference evidence="1" key="1">
    <citation type="journal article" date="2020" name="Int. J. Syst. Evol. Microbiol.">
        <title>Aquipluma nitroreducens gen. nov. sp. nov., a novel facultatively anaerobic bacterium isolated from a freshwater lake.</title>
        <authorList>
            <person name="Watanabe M."/>
            <person name="Kojima H."/>
            <person name="Fukui M."/>
        </authorList>
    </citation>
    <scope>NUCLEOTIDE SEQUENCE</scope>
    <source>
        <strain evidence="1">MeG22</strain>
    </source>
</reference>
<dbReference type="Proteomes" id="UP001193389">
    <property type="component" value="Chromosome"/>
</dbReference>
<organism evidence="1 2">
    <name type="scientific">Aquipluma nitroreducens</name>
    <dbReference type="NCBI Taxonomy" id="2010828"/>
    <lineage>
        <taxon>Bacteria</taxon>
        <taxon>Pseudomonadati</taxon>
        <taxon>Bacteroidota</taxon>
        <taxon>Bacteroidia</taxon>
        <taxon>Marinilabiliales</taxon>
        <taxon>Prolixibacteraceae</taxon>
        <taxon>Aquipluma</taxon>
    </lineage>
</organism>
<keyword evidence="2" id="KW-1185">Reference proteome</keyword>
<dbReference type="EMBL" id="AP018694">
    <property type="protein sequence ID" value="BBE18383.1"/>
    <property type="molecule type" value="Genomic_DNA"/>
</dbReference>
<name>A0A5K7S9X3_9BACT</name>
<gene>
    <name evidence="1" type="ORF">AQPE_2545</name>
</gene>